<dbReference type="InterPro" id="IPR045518">
    <property type="entry name" value="2EXR"/>
</dbReference>
<dbReference type="Pfam" id="PF20150">
    <property type="entry name" value="2EXR"/>
    <property type="match status" value="1"/>
</dbReference>
<dbReference type="OrthoDB" id="3561261at2759"/>
<proteinExistence type="predicted"/>
<dbReference type="Proteomes" id="UP000308671">
    <property type="component" value="Unassembled WGS sequence"/>
</dbReference>
<evidence type="ECO:0000313" key="2">
    <source>
        <dbReference type="EMBL" id="THV54231.1"/>
    </source>
</evidence>
<reference evidence="2 3" key="1">
    <citation type="submission" date="2017-12" db="EMBL/GenBank/DDBJ databases">
        <title>Comparative genomics of Botrytis spp.</title>
        <authorList>
            <person name="Valero-Jimenez C.A."/>
            <person name="Tapia P."/>
            <person name="Veloso J."/>
            <person name="Silva-Moreno E."/>
            <person name="Staats M."/>
            <person name="Valdes J.H."/>
            <person name="Van Kan J.A.L."/>
        </authorList>
    </citation>
    <scope>NUCLEOTIDE SEQUENCE [LARGE SCALE GENOMIC DNA]</scope>
    <source>
        <strain evidence="2 3">MUCL435</strain>
    </source>
</reference>
<evidence type="ECO:0000313" key="3">
    <source>
        <dbReference type="Proteomes" id="UP000308671"/>
    </source>
</evidence>
<dbReference type="PANTHER" id="PTHR35910:SF1">
    <property type="entry name" value="2EXR DOMAIN-CONTAINING PROTEIN"/>
    <property type="match status" value="1"/>
</dbReference>
<evidence type="ECO:0000259" key="1">
    <source>
        <dbReference type="Pfam" id="PF20150"/>
    </source>
</evidence>
<comment type="caution">
    <text evidence="2">The sequence shown here is derived from an EMBL/GenBank/DDBJ whole genome shotgun (WGS) entry which is preliminary data.</text>
</comment>
<gene>
    <name evidence="2" type="ORF">BGAL_0031g00050</name>
</gene>
<name>A0A4S8RA92_9HELO</name>
<keyword evidence="3" id="KW-1185">Reference proteome</keyword>
<sequence>MTDRMNLSEHMAIPLPLVQQDPEPSFPRFMNLPNEIRAKIWKYSLPEPRIVHMASLRTRAQMHLLLNGPDTWGPHSKLEFCFYENGNDLYRGDKTKPEESPLRYTCRESRDIWLQSYTIPEIKVSREKRVSLGVKRRLIDNCENGKCISLKASNPAPVHMIPGTHNYYKMPNGRLFHLLVRGLIDMKRDTLIMDPVVFSLVNGDLGLELNISKLRSIAYTSSIEYRPLWKPPGNDGRYEVVEGIQLFISEMYGGYNSEDPDINENLIVEQASDARTALLEIENLEDISTDKQKNIASRDMWKFITQCCPQISSIKYILLGERNTAIYANPEEMDLYDSGNISQPKDEWEIHEHHLLPLYPSVRKIIMSPENTPIHKFGWGISAKSGLPMAEIQHHFTHKFNHGVQLEKDFQDYLKEHERSGNRKFWRELTFQVCALGDALSLGPNQLAEDHEDAEMNLQVEFFDVEPEGEIPFEFISGNISTSSSSLSLPSDAEKAGSEDFIPQNKGLKVKAPMRGDERSLLYLEMGIYIHWDPRGPVQVTRKRQQ</sequence>
<dbReference type="PANTHER" id="PTHR35910">
    <property type="entry name" value="2EXR DOMAIN-CONTAINING PROTEIN"/>
    <property type="match status" value="1"/>
</dbReference>
<protein>
    <recommendedName>
        <fullName evidence="1">2EXR domain-containing protein</fullName>
    </recommendedName>
</protein>
<dbReference type="AlphaFoldDB" id="A0A4S8RA92"/>
<accession>A0A4S8RA92</accession>
<feature type="domain" description="2EXR" evidence="1">
    <location>
        <begin position="26"/>
        <end position="121"/>
    </location>
</feature>
<organism evidence="2 3">
    <name type="scientific">Botrytis galanthina</name>
    <dbReference type="NCBI Taxonomy" id="278940"/>
    <lineage>
        <taxon>Eukaryota</taxon>
        <taxon>Fungi</taxon>
        <taxon>Dikarya</taxon>
        <taxon>Ascomycota</taxon>
        <taxon>Pezizomycotina</taxon>
        <taxon>Leotiomycetes</taxon>
        <taxon>Helotiales</taxon>
        <taxon>Sclerotiniaceae</taxon>
        <taxon>Botrytis</taxon>
    </lineage>
</organism>
<dbReference type="EMBL" id="PQXL01000031">
    <property type="protein sequence ID" value="THV54231.1"/>
    <property type="molecule type" value="Genomic_DNA"/>
</dbReference>